<dbReference type="PROSITE" id="PS50863">
    <property type="entry name" value="B3"/>
    <property type="match status" value="3"/>
</dbReference>
<keyword evidence="4" id="KW-0804">Transcription</keyword>
<reference evidence="7" key="1">
    <citation type="journal article" date="2023" name="Plant J.">
        <title>Genome sequences and population genomics provide insights into the demographic history, inbreeding, and mutation load of two 'living fossil' tree species of Dipteronia.</title>
        <authorList>
            <person name="Feng Y."/>
            <person name="Comes H.P."/>
            <person name="Chen J."/>
            <person name="Zhu S."/>
            <person name="Lu R."/>
            <person name="Zhang X."/>
            <person name="Li P."/>
            <person name="Qiu J."/>
            <person name="Olsen K.M."/>
            <person name="Qiu Y."/>
        </authorList>
    </citation>
    <scope>NUCLEOTIDE SEQUENCE</scope>
    <source>
        <strain evidence="7">NBL</strain>
    </source>
</reference>
<dbReference type="SMART" id="SM01019">
    <property type="entry name" value="B3"/>
    <property type="match status" value="3"/>
</dbReference>
<dbReference type="InterPro" id="IPR050655">
    <property type="entry name" value="Plant_B3_domain"/>
</dbReference>
<evidence type="ECO:0000256" key="3">
    <source>
        <dbReference type="ARBA" id="ARBA00023125"/>
    </source>
</evidence>
<evidence type="ECO:0000259" key="6">
    <source>
        <dbReference type="PROSITE" id="PS50863"/>
    </source>
</evidence>
<evidence type="ECO:0000313" key="8">
    <source>
        <dbReference type="Proteomes" id="UP001281410"/>
    </source>
</evidence>
<dbReference type="GO" id="GO:0003677">
    <property type="term" value="F:DNA binding"/>
    <property type="evidence" value="ECO:0007669"/>
    <property type="project" value="UniProtKB-KW"/>
</dbReference>
<keyword evidence="5" id="KW-0539">Nucleus</keyword>
<name>A0AAE0DZQ9_9ROSI</name>
<dbReference type="EMBL" id="JANJYJ010000008">
    <property type="protein sequence ID" value="KAK3195649.1"/>
    <property type="molecule type" value="Genomic_DNA"/>
</dbReference>
<proteinExistence type="predicted"/>
<dbReference type="PANTHER" id="PTHR31920">
    <property type="entry name" value="B3 DOMAIN-CONTAINING"/>
    <property type="match status" value="1"/>
</dbReference>
<protein>
    <recommendedName>
        <fullName evidence="6">TF-B3 domain-containing protein</fullName>
    </recommendedName>
</protein>
<dbReference type="PANTHER" id="PTHR31920:SF51">
    <property type="entry name" value="BINDING PROTEIN, PUTATIVE-RELATED"/>
    <property type="match status" value="1"/>
</dbReference>
<feature type="domain" description="TF-B3" evidence="6">
    <location>
        <begin position="44"/>
        <end position="137"/>
    </location>
</feature>
<comment type="subcellular location">
    <subcellularLocation>
        <location evidence="1">Nucleus</location>
    </subcellularLocation>
</comment>
<feature type="domain" description="TF-B3" evidence="6">
    <location>
        <begin position="260"/>
        <end position="355"/>
    </location>
</feature>
<accession>A0AAE0DZQ9</accession>
<keyword evidence="2" id="KW-0805">Transcription regulation</keyword>
<evidence type="ECO:0000256" key="2">
    <source>
        <dbReference type="ARBA" id="ARBA00023015"/>
    </source>
</evidence>
<organism evidence="7 8">
    <name type="scientific">Dipteronia sinensis</name>
    <dbReference type="NCBI Taxonomy" id="43782"/>
    <lineage>
        <taxon>Eukaryota</taxon>
        <taxon>Viridiplantae</taxon>
        <taxon>Streptophyta</taxon>
        <taxon>Embryophyta</taxon>
        <taxon>Tracheophyta</taxon>
        <taxon>Spermatophyta</taxon>
        <taxon>Magnoliopsida</taxon>
        <taxon>eudicotyledons</taxon>
        <taxon>Gunneridae</taxon>
        <taxon>Pentapetalae</taxon>
        <taxon>rosids</taxon>
        <taxon>malvids</taxon>
        <taxon>Sapindales</taxon>
        <taxon>Sapindaceae</taxon>
        <taxon>Hippocastanoideae</taxon>
        <taxon>Acereae</taxon>
        <taxon>Dipteronia</taxon>
    </lineage>
</organism>
<dbReference type="Pfam" id="PF02362">
    <property type="entry name" value="B3"/>
    <property type="match status" value="3"/>
</dbReference>
<dbReference type="CDD" id="cd10017">
    <property type="entry name" value="B3_DNA"/>
    <property type="match status" value="3"/>
</dbReference>
<comment type="caution">
    <text evidence="7">The sequence shown here is derived from an EMBL/GenBank/DDBJ whole genome shotgun (WGS) entry which is preliminary data.</text>
</comment>
<dbReference type="InterPro" id="IPR015300">
    <property type="entry name" value="DNA-bd_pseudobarrel_sf"/>
</dbReference>
<keyword evidence="8" id="KW-1185">Reference proteome</keyword>
<feature type="domain" description="TF-B3" evidence="6">
    <location>
        <begin position="479"/>
        <end position="575"/>
    </location>
</feature>
<dbReference type="Proteomes" id="UP001281410">
    <property type="component" value="Unassembled WGS sequence"/>
</dbReference>
<keyword evidence="3" id="KW-0238">DNA-binding</keyword>
<evidence type="ECO:0000256" key="1">
    <source>
        <dbReference type="ARBA" id="ARBA00004123"/>
    </source>
</evidence>
<dbReference type="SUPFAM" id="SSF101936">
    <property type="entry name" value="DNA-binding pseudobarrel domain"/>
    <property type="match status" value="3"/>
</dbReference>
<evidence type="ECO:0000313" key="7">
    <source>
        <dbReference type="EMBL" id="KAK3195649.1"/>
    </source>
</evidence>
<dbReference type="InterPro" id="IPR003340">
    <property type="entry name" value="B3_DNA-bd"/>
</dbReference>
<dbReference type="Gene3D" id="2.40.330.10">
    <property type="entry name" value="DNA-binding pseudobarrel domain"/>
    <property type="match status" value="3"/>
</dbReference>
<dbReference type="GO" id="GO:0005634">
    <property type="term" value="C:nucleus"/>
    <property type="evidence" value="ECO:0007669"/>
    <property type="project" value="UniProtKB-SubCell"/>
</dbReference>
<gene>
    <name evidence="7" type="ORF">Dsin_026959</name>
</gene>
<evidence type="ECO:0000256" key="5">
    <source>
        <dbReference type="ARBA" id="ARBA00023242"/>
    </source>
</evidence>
<sequence>MNKQKKTSLSPQQPSNFFLTTQQMAFSRRTEPSSSTSLTEPPSHFFKVILPVTLEEKKLRIPEKFVRRFGDEISDVVKMRLPNGSVWHVKLVKDGKNIWFHDGWHDFVKYHSICAGHFLVFKYARNSKFHVLIFDQSACEVQYPNYCEEPENDEQKSLQRGEMEIDDSVEIIGVRTPNPPSSSLRRTYRCMECGASLESKRTKHLNDPDSSTQDEHEEEVENRCRFYGSASATKRTVTTEQRERAIEAAKAFVPANPFCSVVLRPTYVQTKCCFMFLPSCFSAKHLKGISGFIKLQLSDEKQWLVRCVYRGGRAKLGQGWSEFTLENDLREGDVCVFELLGSSDIALKVTVFRVLESLESVNRVSFAALGRNRYRKCVASLETPLKNVYETRSKRCKIEEVERIVNSDIIGDVNLVRNTAYKVAMHSSDEKNKSKYDEHALLSLKDMEIFVTRNFKSIAAEVRERAIDIARFLKPKNPSFMITLQSRSIGRSSLYMPVKFASKYLSRDAKIIKLQVSDGREWPVQLCWRQNGSGDFRKGWIAFSNANNLGEGDVCLFELIRMKDILLKVSVFHSCD</sequence>
<evidence type="ECO:0000256" key="4">
    <source>
        <dbReference type="ARBA" id="ARBA00023163"/>
    </source>
</evidence>
<dbReference type="AlphaFoldDB" id="A0AAE0DZQ9"/>